<reference evidence="3" key="1">
    <citation type="submission" date="2022-11" db="UniProtKB">
        <authorList>
            <consortium name="WormBaseParasite"/>
        </authorList>
    </citation>
    <scope>IDENTIFICATION</scope>
</reference>
<keyword evidence="2" id="KW-1185">Reference proteome</keyword>
<dbReference type="WBParaSite" id="PDA_v2.g20211.t1">
    <property type="protein sequence ID" value="PDA_v2.g20211.t1"/>
    <property type="gene ID" value="PDA_v2.g20211"/>
</dbReference>
<evidence type="ECO:0000256" key="1">
    <source>
        <dbReference type="SAM" id="MobiDB-lite"/>
    </source>
</evidence>
<accession>A0A914PZA6</accession>
<feature type="region of interest" description="Disordered" evidence="1">
    <location>
        <begin position="13"/>
        <end position="72"/>
    </location>
</feature>
<feature type="compositionally biased region" description="Low complexity" evidence="1">
    <location>
        <begin position="55"/>
        <end position="66"/>
    </location>
</feature>
<organism evidence="2 3">
    <name type="scientific">Panagrolaimus davidi</name>
    <dbReference type="NCBI Taxonomy" id="227884"/>
    <lineage>
        <taxon>Eukaryota</taxon>
        <taxon>Metazoa</taxon>
        <taxon>Ecdysozoa</taxon>
        <taxon>Nematoda</taxon>
        <taxon>Chromadorea</taxon>
        <taxon>Rhabditida</taxon>
        <taxon>Tylenchina</taxon>
        <taxon>Panagrolaimomorpha</taxon>
        <taxon>Panagrolaimoidea</taxon>
        <taxon>Panagrolaimidae</taxon>
        <taxon>Panagrolaimus</taxon>
    </lineage>
</organism>
<feature type="compositionally biased region" description="Low complexity" evidence="1">
    <location>
        <begin position="29"/>
        <end position="41"/>
    </location>
</feature>
<name>A0A914PZA6_9BILA</name>
<dbReference type="AlphaFoldDB" id="A0A914PZA6"/>
<dbReference type="Proteomes" id="UP000887578">
    <property type="component" value="Unplaced"/>
</dbReference>
<protein>
    <submittedName>
        <fullName evidence="3">Uncharacterized protein</fullName>
    </submittedName>
</protein>
<proteinExistence type="predicted"/>
<sequence length="85" mass="10150">MFEDVVREIRYIREPQRPSPGVQHSGVYQQPRQQSRPAPRQVVYVDRSPPRRQQRFSGSSFSSRRPANVRRNADPFYEPRNFLFC</sequence>
<evidence type="ECO:0000313" key="3">
    <source>
        <dbReference type="WBParaSite" id="PDA_v2.g20211.t1"/>
    </source>
</evidence>
<evidence type="ECO:0000313" key="2">
    <source>
        <dbReference type="Proteomes" id="UP000887578"/>
    </source>
</evidence>